<accession>A0ABZ0YVJ9</accession>
<keyword evidence="3" id="KW-1185">Reference proteome</keyword>
<name>A0ABZ0YVJ9_9GAMM</name>
<protein>
    <submittedName>
        <fullName evidence="2">Uncharacterized protein</fullName>
    </submittedName>
</protein>
<proteinExistence type="predicted"/>
<dbReference type="Proteomes" id="UP001327459">
    <property type="component" value="Chromosome"/>
</dbReference>
<dbReference type="EMBL" id="CP140153">
    <property type="protein sequence ID" value="WQH15394.1"/>
    <property type="molecule type" value="Genomic_DNA"/>
</dbReference>
<evidence type="ECO:0000256" key="1">
    <source>
        <dbReference type="SAM" id="MobiDB-lite"/>
    </source>
</evidence>
<sequence length="227" mass="23920">MATQRRHSIDLSRCLRLVLVGLGLFALVMTAQMIYAGDARAEASPPAEYDWMLAVLNDNHIGQQFAQGASGNVAVNSAAGSANLQTNQRALQGTIQATQRIDNPRQASPVLMNADTRIDGQAFSRGQGVLGVNQVAGDGNAQINSMALAPAGEGFKEIRMLEPVNPVRASDSAAREDGQSGEDSPGRYRAVVADTAFSGFGGVLQINQVSGSRNITGNHFSMSGHRP</sequence>
<reference evidence="2 3" key="1">
    <citation type="submission" date="2023-11" db="EMBL/GenBank/DDBJ databases">
        <title>MicrobeMod: A computational toolkit for identifying prokaryotic methylation and restriction-modification with nanopore sequencing.</title>
        <authorList>
            <person name="Crits-Christoph A."/>
            <person name="Kang S.C."/>
            <person name="Lee H."/>
            <person name="Ostrov N."/>
        </authorList>
    </citation>
    <scope>NUCLEOTIDE SEQUENCE [LARGE SCALE GENOMIC DNA]</scope>
    <source>
        <strain evidence="2 3">ATCC 49870</strain>
    </source>
</reference>
<gene>
    <name evidence="2" type="ORF">SR882_06370</name>
</gene>
<evidence type="ECO:0000313" key="2">
    <source>
        <dbReference type="EMBL" id="WQH15394.1"/>
    </source>
</evidence>
<organism evidence="2 3">
    <name type="scientific">Guyparkeria halophila</name>
    <dbReference type="NCBI Taxonomy" id="47960"/>
    <lineage>
        <taxon>Bacteria</taxon>
        <taxon>Pseudomonadati</taxon>
        <taxon>Pseudomonadota</taxon>
        <taxon>Gammaproteobacteria</taxon>
        <taxon>Chromatiales</taxon>
        <taxon>Thioalkalibacteraceae</taxon>
        <taxon>Guyparkeria</taxon>
    </lineage>
</organism>
<dbReference type="RefSeq" id="WP_322520423.1">
    <property type="nucleotide sequence ID" value="NZ_CP140153.1"/>
</dbReference>
<evidence type="ECO:0000313" key="3">
    <source>
        <dbReference type="Proteomes" id="UP001327459"/>
    </source>
</evidence>
<feature type="region of interest" description="Disordered" evidence="1">
    <location>
        <begin position="166"/>
        <end position="187"/>
    </location>
</feature>